<sequence>MIDKLRAIAIFSTVVNQGSFRGAAQHLGLAPSRVSETVSNLEKDLDVTLLYRSTRQLSLTHEGRLLHERAQAMVAAAESGLDAINPSSKHPQGTLRITTPAFVTQTALMDDFAAFGERYPKIDLHFDFSDTPRDLIKDGYDVSIRAGWLEDSEFMVRSIGVADRLLVASADYVKQRGTPSGPSDLEAWNWIRFSVRPDQTLLAHPSGQEAVITGKSHLTVNSADALYEFAARGLGVTSIPEHLACRGFDRGELVHVLPDWSLRPLGLYAVWPDHSRRENLTTLFVRFLAGDG</sequence>
<feature type="domain" description="HTH lysR-type" evidence="5">
    <location>
        <begin position="3"/>
        <end position="60"/>
    </location>
</feature>
<dbReference type="CDD" id="cd08422">
    <property type="entry name" value="PBP2_CrgA_like"/>
    <property type="match status" value="1"/>
</dbReference>
<protein>
    <submittedName>
        <fullName evidence="6">Transcriptional regulator</fullName>
    </submittedName>
</protein>
<organism evidence="6 7">
    <name type="scientific">Tateyamaria omphalii</name>
    <dbReference type="NCBI Taxonomy" id="299262"/>
    <lineage>
        <taxon>Bacteria</taxon>
        <taxon>Pseudomonadati</taxon>
        <taxon>Pseudomonadota</taxon>
        <taxon>Alphaproteobacteria</taxon>
        <taxon>Rhodobacterales</taxon>
        <taxon>Roseobacteraceae</taxon>
        <taxon>Tateyamaria</taxon>
    </lineage>
</organism>
<dbReference type="GO" id="GO:0003700">
    <property type="term" value="F:DNA-binding transcription factor activity"/>
    <property type="evidence" value="ECO:0007669"/>
    <property type="project" value="InterPro"/>
</dbReference>
<dbReference type="FunFam" id="1.10.10.10:FF:000001">
    <property type="entry name" value="LysR family transcriptional regulator"/>
    <property type="match status" value="1"/>
</dbReference>
<dbReference type="SUPFAM" id="SSF53850">
    <property type="entry name" value="Periplasmic binding protein-like II"/>
    <property type="match status" value="1"/>
</dbReference>
<dbReference type="GO" id="GO:0043565">
    <property type="term" value="F:sequence-specific DNA binding"/>
    <property type="evidence" value="ECO:0007669"/>
    <property type="project" value="TreeGrafter"/>
</dbReference>
<dbReference type="Gene3D" id="1.10.10.10">
    <property type="entry name" value="Winged helix-like DNA-binding domain superfamily/Winged helix DNA-binding domain"/>
    <property type="match status" value="1"/>
</dbReference>
<dbReference type="STRING" id="299262.BWR18_18765"/>
<comment type="similarity">
    <text evidence="1">Belongs to the LysR transcriptional regulatory family.</text>
</comment>
<dbReference type="GO" id="GO:0006351">
    <property type="term" value="P:DNA-templated transcription"/>
    <property type="evidence" value="ECO:0007669"/>
    <property type="project" value="TreeGrafter"/>
</dbReference>
<evidence type="ECO:0000256" key="1">
    <source>
        <dbReference type="ARBA" id="ARBA00009437"/>
    </source>
</evidence>
<dbReference type="InterPro" id="IPR036390">
    <property type="entry name" value="WH_DNA-bd_sf"/>
</dbReference>
<dbReference type="AlphaFoldDB" id="A0A1P8MZN4"/>
<reference evidence="6 7" key="1">
    <citation type="submission" date="2017-01" db="EMBL/GenBank/DDBJ databases">
        <title>Complete genome of Tateyamaria omphalii DOK1-4 isolated from seawater in Dokdo.</title>
        <authorList>
            <person name="Kim J.H."/>
            <person name="Chi W.-J."/>
        </authorList>
    </citation>
    <scope>NUCLEOTIDE SEQUENCE [LARGE SCALE GENOMIC DNA]</scope>
    <source>
        <strain evidence="6 7">DOK1-4</strain>
    </source>
</reference>
<evidence type="ECO:0000313" key="7">
    <source>
        <dbReference type="Proteomes" id="UP000186336"/>
    </source>
</evidence>
<proteinExistence type="inferred from homology"/>
<evidence type="ECO:0000259" key="5">
    <source>
        <dbReference type="PROSITE" id="PS50931"/>
    </source>
</evidence>
<dbReference type="InterPro" id="IPR000847">
    <property type="entry name" value="LysR_HTH_N"/>
</dbReference>
<dbReference type="RefSeq" id="WP_076629926.1">
    <property type="nucleotide sequence ID" value="NZ_CP019312.1"/>
</dbReference>
<dbReference type="SUPFAM" id="SSF46785">
    <property type="entry name" value="Winged helix' DNA-binding domain"/>
    <property type="match status" value="1"/>
</dbReference>
<dbReference type="InterPro" id="IPR005119">
    <property type="entry name" value="LysR_subst-bd"/>
</dbReference>
<dbReference type="InterPro" id="IPR058163">
    <property type="entry name" value="LysR-type_TF_proteobact-type"/>
</dbReference>
<dbReference type="OrthoDB" id="9813056at2"/>
<dbReference type="Pfam" id="PF03466">
    <property type="entry name" value="LysR_substrate"/>
    <property type="match status" value="1"/>
</dbReference>
<accession>A0A1P8MZN4</accession>
<dbReference type="PANTHER" id="PTHR30537:SF5">
    <property type="entry name" value="HTH-TYPE TRANSCRIPTIONAL ACTIVATOR TTDR-RELATED"/>
    <property type="match status" value="1"/>
</dbReference>
<evidence type="ECO:0000256" key="2">
    <source>
        <dbReference type="ARBA" id="ARBA00023015"/>
    </source>
</evidence>
<dbReference type="Pfam" id="PF00126">
    <property type="entry name" value="HTH_1"/>
    <property type="match status" value="1"/>
</dbReference>
<dbReference type="PROSITE" id="PS50931">
    <property type="entry name" value="HTH_LYSR"/>
    <property type="match status" value="1"/>
</dbReference>
<keyword evidence="3" id="KW-0238">DNA-binding</keyword>
<evidence type="ECO:0000256" key="3">
    <source>
        <dbReference type="ARBA" id="ARBA00023125"/>
    </source>
</evidence>
<dbReference type="InterPro" id="IPR036388">
    <property type="entry name" value="WH-like_DNA-bd_sf"/>
</dbReference>
<dbReference type="PANTHER" id="PTHR30537">
    <property type="entry name" value="HTH-TYPE TRANSCRIPTIONAL REGULATOR"/>
    <property type="match status" value="1"/>
</dbReference>
<dbReference type="EMBL" id="CP019312">
    <property type="protein sequence ID" value="APX13493.1"/>
    <property type="molecule type" value="Genomic_DNA"/>
</dbReference>
<gene>
    <name evidence="6" type="ORF">BWR18_18765</name>
</gene>
<evidence type="ECO:0000256" key="4">
    <source>
        <dbReference type="ARBA" id="ARBA00023163"/>
    </source>
</evidence>
<keyword evidence="2" id="KW-0805">Transcription regulation</keyword>
<keyword evidence="7" id="KW-1185">Reference proteome</keyword>
<dbReference type="KEGG" id="tom:BWR18_18765"/>
<name>A0A1P8MZN4_9RHOB</name>
<evidence type="ECO:0000313" key="6">
    <source>
        <dbReference type="EMBL" id="APX13493.1"/>
    </source>
</evidence>
<dbReference type="Gene3D" id="3.40.190.290">
    <property type="match status" value="1"/>
</dbReference>
<dbReference type="Proteomes" id="UP000186336">
    <property type="component" value="Chromosome"/>
</dbReference>
<keyword evidence="4" id="KW-0804">Transcription</keyword>